<evidence type="ECO:0000256" key="1">
    <source>
        <dbReference type="PIRNR" id="PIRNR012702"/>
    </source>
</evidence>
<keyword evidence="1" id="KW-0482">Metalloprotease</keyword>
<name>A0ABU3Q4Z3_9SPHN</name>
<reference evidence="4 5" key="1">
    <citation type="submission" date="2023-05" db="EMBL/GenBank/DDBJ databases">
        <authorList>
            <person name="Guo Y."/>
        </authorList>
    </citation>
    <scope>NUCLEOTIDE SEQUENCE [LARGE SCALE GENOMIC DNA]</scope>
    <source>
        <strain evidence="4 5">GR2756</strain>
    </source>
</reference>
<accession>A0ABU3Q4Z3</accession>
<keyword evidence="1" id="KW-0479">Metal-binding</keyword>
<evidence type="ECO:0000259" key="2">
    <source>
        <dbReference type="Pfam" id="PF07171"/>
    </source>
</evidence>
<dbReference type="PIRSF" id="PIRSF012702">
    <property type="entry name" value="UCP012702"/>
    <property type="match status" value="1"/>
</dbReference>
<comment type="similarity">
    <text evidence="1">Belongs to the peptidase M81 family.</text>
</comment>
<proteinExistence type="inferred from homology"/>
<evidence type="ECO:0000313" key="5">
    <source>
        <dbReference type="Proteomes" id="UP001259572"/>
    </source>
</evidence>
<keyword evidence="1" id="KW-0645">Protease</keyword>
<dbReference type="InterPro" id="IPR010799">
    <property type="entry name" value="MlrC_C"/>
</dbReference>
<dbReference type="InterPro" id="IPR009197">
    <property type="entry name" value="MlrC"/>
</dbReference>
<organism evidence="4 5">
    <name type="scientific">Sphingosinicella rhizophila</name>
    <dbReference type="NCBI Taxonomy" id="3050082"/>
    <lineage>
        <taxon>Bacteria</taxon>
        <taxon>Pseudomonadati</taxon>
        <taxon>Pseudomonadota</taxon>
        <taxon>Alphaproteobacteria</taxon>
        <taxon>Sphingomonadales</taxon>
        <taxon>Sphingosinicellaceae</taxon>
        <taxon>Sphingosinicella</taxon>
    </lineage>
</organism>
<evidence type="ECO:0000313" key="4">
    <source>
        <dbReference type="EMBL" id="MDT9598485.1"/>
    </source>
</evidence>
<gene>
    <name evidence="4" type="ORF">RQX22_05925</name>
</gene>
<dbReference type="InterPro" id="IPR015995">
    <property type="entry name" value="MlrC_N"/>
</dbReference>
<comment type="caution">
    <text evidence="4">The sequence shown here is derived from an EMBL/GenBank/DDBJ whole genome shotgun (WGS) entry which is preliminary data.</text>
</comment>
<protein>
    <recommendedName>
        <fullName evidence="1">Microcystinase C</fullName>
        <shortName evidence="1">MlrC</shortName>
    </recommendedName>
</protein>
<dbReference type="RefSeq" id="WP_315724531.1">
    <property type="nucleotide sequence ID" value="NZ_JAVUPU010000002.1"/>
</dbReference>
<feature type="domain" description="Microcystin LR degradation protein MlrC C-terminal" evidence="2">
    <location>
        <begin position="296"/>
        <end position="470"/>
    </location>
</feature>
<keyword evidence="1" id="KW-0378">Hydrolase</keyword>
<dbReference type="Pfam" id="PF07364">
    <property type="entry name" value="DUF1485"/>
    <property type="match status" value="1"/>
</dbReference>
<dbReference type="Pfam" id="PF07171">
    <property type="entry name" value="MlrC_C"/>
    <property type="match status" value="1"/>
</dbReference>
<comment type="cofactor">
    <cofactor evidence="1">
        <name>Zn(2+)</name>
        <dbReference type="ChEBI" id="CHEBI:29105"/>
    </cofactor>
    <text evidence="1">Binds 1 zinc ion per subunit.</text>
</comment>
<dbReference type="Proteomes" id="UP001259572">
    <property type="component" value="Unassembled WGS sequence"/>
</dbReference>
<comment type="function">
    <text evidence="1">Involved in peptidolytic degradation of cyclic heptapeptide hepatotoxin microcystin (MC).</text>
</comment>
<sequence>MRIFTATLVTETNTFSPFATDQASFDACGISWRREDYSEKTFFTENVLHVKERAEADGHEVVLGLSAYADPGGPTLDSVYEHLRDDMLRQIETEGPFDAINLTLHGAMVASGYDDCEGDLLGRIRGIVGAEVFLGAMLDPHCHLTRDMVRAADALISMREYPHTDGADRLDELHRLSVATIVGEVRPAAVLVDCRMVGVWPTTKAPFRALVDRMQQHERDSEILSVSFAHGFPWGDVAESGARILVIGDGRIDIAERVALEIADDVRSLREEARFDSMSIEDALDRVGQDQGLLVLADIADNPGGGAPGDSTFILRALLDRGLSRVALGMFHDPDAVACCRAAGTRGTVEFALGGKHGAVSGNPVMMRGRVMGFDENHLQSGPGGAPIPLGPSAWVRVDGNDIIVTTSRHQVIHPDAFMRLGVDLAALDAVVVKSTTHFRSGFQPIARTVLDVATPGALSPEFANIDYRKKLTAYWPRCETAGGPDVILRKSFGSRS</sequence>
<dbReference type="EMBL" id="JAVUPU010000002">
    <property type="protein sequence ID" value="MDT9598485.1"/>
    <property type="molecule type" value="Genomic_DNA"/>
</dbReference>
<feature type="domain" description="Microcystin LR degradation protein MlrC N-terminal" evidence="3">
    <location>
        <begin position="2"/>
        <end position="286"/>
    </location>
</feature>
<keyword evidence="5" id="KW-1185">Reference proteome</keyword>
<evidence type="ECO:0000259" key="3">
    <source>
        <dbReference type="Pfam" id="PF07364"/>
    </source>
</evidence>